<accession>A0A948TEF8</accession>
<comment type="caution">
    <text evidence="9">The sequence shown here is derived from an EMBL/GenBank/DDBJ whole genome shotgun (WGS) entry which is preliminary data.</text>
</comment>
<dbReference type="Proteomes" id="UP000733611">
    <property type="component" value="Unassembled WGS sequence"/>
</dbReference>
<feature type="active site" evidence="5">
    <location>
        <position position="283"/>
    </location>
</feature>
<dbReference type="SUPFAM" id="SSF52283">
    <property type="entry name" value="Formate/glycerate dehydrogenase catalytic domain-like"/>
    <property type="match status" value="1"/>
</dbReference>
<dbReference type="HAMAP" id="MF_01825">
    <property type="entry name" value="PdxB"/>
    <property type="match status" value="1"/>
</dbReference>
<reference evidence="9" key="2">
    <citation type="submission" date="2021-04" db="EMBL/GenBank/DDBJ databases">
        <authorList>
            <person name="Gilroy R."/>
        </authorList>
    </citation>
    <scope>NUCLEOTIDE SEQUENCE</scope>
    <source>
        <strain evidence="9">378</strain>
    </source>
</reference>
<dbReference type="Gene3D" id="3.30.1370.170">
    <property type="match status" value="1"/>
</dbReference>
<keyword evidence="3 5" id="KW-0520">NAD</keyword>
<feature type="binding site" evidence="5">
    <location>
        <position position="67"/>
    </location>
    <ligand>
        <name>substrate</name>
    </ligand>
</feature>
<dbReference type="InterPro" id="IPR024531">
    <property type="entry name" value="Erythronate-4-P_DHase_dimer"/>
</dbReference>
<dbReference type="Gene3D" id="3.40.50.720">
    <property type="entry name" value="NAD(P)-binding Rossmann-like Domain"/>
    <property type="match status" value="4"/>
</dbReference>
<reference evidence="9" key="1">
    <citation type="journal article" date="2021" name="PeerJ">
        <title>Extensive microbial diversity within the chicken gut microbiome revealed by metagenomics and culture.</title>
        <authorList>
            <person name="Gilroy R."/>
            <person name="Ravi A."/>
            <person name="Getino M."/>
            <person name="Pursley I."/>
            <person name="Horton D.L."/>
            <person name="Alikhan N.F."/>
            <person name="Baker D."/>
            <person name="Gharbi K."/>
            <person name="Hall N."/>
            <person name="Watson M."/>
            <person name="Adriaenssens E.M."/>
            <person name="Foster-Nyarko E."/>
            <person name="Jarju S."/>
            <person name="Secka A."/>
            <person name="Antonio M."/>
            <person name="Oren A."/>
            <person name="Chaudhuri R.R."/>
            <person name="La Ragione R."/>
            <person name="Hildebrand F."/>
            <person name="Pallen M.J."/>
        </authorList>
    </citation>
    <scope>NUCLEOTIDE SEQUENCE</scope>
    <source>
        <strain evidence="9">378</strain>
    </source>
</reference>
<feature type="binding site" evidence="5">
    <location>
        <position position="147"/>
    </location>
    <ligand>
        <name>NAD(+)</name>
        <dbReference type="ChEBI" id="CHEBI:57540"/>
    </ligand>
</feature>
<dbReference type="InterPro" id="IPR006140">
    <property type="entry name" value="D-isomer_DH_NAD-bd"/>
</dbReference>
<dbReference type="AlphaFoldDB" id="A0A948TEF8"/>
<dbReference type="PANTHER" id="PTHR42938:SF9">
    <property type="entry name" value="FORMATE DEHYDROGENASE 1"/>
    <property type="match status" value="1"/>
</dbReference>
<dbReference type="Pfam" id="PF00389">
    <property type="entry name" value="2-Hacid_dh"/>
    <property type="match status" value="1"/>
</dbReference>
<comment type="function">
    <text evidence="5">Catalyzes the oxidation of erythronate-4-phosphate to 3-hydroxy-2-oxo-4-phosphonooxybutanoate.</text>
</comment>
<comment type="subcellular location">
    <subcellularLocation>
        <location evidence="5">Cytoplasm</location>
    </subcellularLocation>
</comment>
<proteinExistence type="inferred from homology"/>
<dbReference type="GO" id="GO:0005829">
    <property type="term" value="C:cytosol"/>
    <property type="evidence" value="ECO:0007669"/>
    <property type="project" value="TreeGrafter"/>
</dbReference>
<dbReference type="GO" id="GO:0036001">
    <property type="term" value="P:'de novo' pyridoxal 5'-phosphate biosynthetic process"/>
    <property type="evidence" value="ECO:0007669"/>
    <property type="project" value="TreeGrafter"/>
</dbReference>
<dbReference type="InterPro" id="IPR020921">
    <property type="entry name" value="Erythronate-4-P_DHase"/>
</dbReference>
<feature type="binding site" evidence="5">
    <location>
        <position position="304"/>
    </location>
    <ligand>
        <name>NAD(+)</name>
        <dbReference type="ChEBI" id="CHEBI:57540"/>
    </ligand>
</feature>
<dbReference type="InterPro" id="IPR038251">
    <property type="entry name" value="PdxB_dimer_sf"/>
</dbReference>
<feature type="binding site" evidence="5">
    <location>
        <position position="45"/>
    </location>
    <ligand>
        <name>substrate</name>
    </ligand>
</feature>
<dbReference type="GO" id="GO:0051287">
    <property type="term" value="F:NAD binding"/>
    <property type="evidence" value="ECO:0007669"/>
    <property type="project" value="InterPro"/>
</dbReference>
<feature type="active site" evidence="5">
    <location>
        <position position="253"/>
    </location>
</feature>
<evidence type="ECO:0000256" key="1">
    <source>
        <dbReference type="ARBA" id="ARBA00022490"/>
    </source>
</evidence>
<evidence type="ECO:0000259" key="7">
    <source>
        <dbReference type="Pfam" id="PF02826"/>
    </source>
</evidence>
<dbReference type="EMBL" id="JAHLFE010000009">
    <property type="protein sequence ID" value="MBU3843307.1"/>
    <property type="molecule type" value="Genomic_DNA"/>
</dbReference>
<organism evidence="9 10">
    <name type="scientific">Candidatus Anaerobiospirillum pullicola</name>
    <dbReference type="NCBI Taxonomy" id="2838451"/>
    <lineage>
        <taxon>Bacteria</taxon>
        <taxon>Pseudomonadati</taxon>
        <taxon>Pseudomonadota</taxon>
        <taxon>Gammaproteobacteria</taxon>
        <taxon>Aeromonadales</taxon>
        <taxon>Succinivibrionaceae</taxon>
        <taxon>Anaerobiospirillum</taxon>
    </lineage>
</organism>
<dbReference type="GO" id="GO:0008615">
    <property type="term" value="P:pyridoxine biosynthetic process"/>
    <property type="evidence" value="ECO:0007669"/>
    <property type="project" value="UniProtKB-UniRule"/>
</dbReference>
<dbReference type="GO" id="GO:0033711">
    <property type="term" value="F:4-phosphoerythronate dehydrogenase activity"/>
    <property type="evidence" value="ECO:0007669"/>
    <property type="project" value="UniProtKB-EC"/>
</dbReference>
<comment type="similarity">
    <text evidence="5">Belongs to the D-isomer specific 2-hydroxyacid dehydrogenase family. PdxB subfamily.</text>
</comment>
<comment type="subunit">
    <text evidence="5">Homodimer.</text>
</comment>
<comment type="caution">
    <text evidence="5">Lacks conserved residue(s) required for the propagation of feature annotation.</text>
</comment>
<feature type="domain" description="D-isomer specific 2-hydroxyacid dehydrogenase catalytic" evidence="6">
    <location>
        <begin position="9"/>
        <end position="323"/>
    </location>
</feature>
<evidence type="ECO:0000256" key="4">
    <source>
        <dbReference type="ARBA" id="ARBA00023096"/>
    </source>
</evidence>
<name>A0A948TEF8_9GAMM</name>
<dbReference type="InterPro" id="IPR006139">
    <property type="entry name" value="D-isomer_2_OHA_DH_cat_dom"/>
</dbReference>
<feature type="domain" description="Erythronate-4-phosphate dehydrogenase dimerisation" evidence="8">
    <location>
        <begin position="348"/>
        <end position="416"/>
    </location>
</feature>
<evidence type="ECO:0000256" key="3">
    <source>
        <dbReference type="ARBA" id="ARBA00023027"/>
    </source>
</evidence>
<keyword evidence="4 5" id="KW-0664">Pyridoxine biosynthesis</keyword>
<dbReference type="InterPro" id="IPR029752">
    <property type="entry name" value="D-isomer_DH_CS1"/>
</dbReference>
<evidence type="ECO:0000313" key="9">
    <source>
        <dbReference type="EMBL" id="MBU3843307.1"/>
    </source>
</evidence>
<evidence type="ECO:0000256" key="2">
    <source>
        <dbReference type="ARBA" id="ARBA00023002"/>
    </source>
</evidence>
<evidence type="ECO:0000259" key="8">
    <source>
        <dbReference type="Pfam" id="PF11890"/>
    </source>
</evidence>
<dbReference type="PROSITE" id="PS00671">
    <property type="entry name" value="D_2_HYDROXYACID_DH_3"/>
    <property type="match status" value="1"/>
</dbReference>
<dbReference type="SUPFAM" id="SSF51735">
    <property type="entry name" value="NAD(P)-binding Rossmann-fold domains"/>
    <property type="match status" value="1"/>
</dbReference>
<protein>
    <recommendedName>
        <fullName evidence="5">Erythronate-4-phosphate dehydrogenase</fullName>
        <ecNumber evidence="5">1.1.1.290</ecNumber>
    </recommendedName>
</protein>
<dbReference type="InterPro" id="IPR029753">
    <property type="entry name" value="D-isomer_DH_CS"/>
</dbReference>
<dbReference type="EC" id="1.1.1.290" evidence="5"/>
<dbReference type="InterPro" id="IPR036291">
    <property type="entry name" value="NAD(P)-bd_dom_sf"/>
</dbReference>
<feature type="binding site" evidence="5">
    <location>
        <position position="278"/>
    </location>
    <ligand>
        <name>NAD(+)</name>
        <dbReference type="ChEBI" id="CHEBI:57540"/>
    </ligand>
</feature>
<dbReference type="PANTHER" id="PTHR42938">
    <property type="entry name" value="FORMATE DEHYDROGENASE 1"/>
    <property type="match status" value="1"/>
</dbReference>
<keyword evidence="2 5" id="KW-0560">Oxidoreductase</keyword>
<evidence type="ECO:0000259" key="6">
    <source>
        <dbReference type="Pfam" id="PF00389"/>
    </source>
</evidence>
<dbReference type="PROSITE" id="PS00065">
    <property type="entry name" value="D_2_HYDROXYACID_DH_1"/>
    <property type="match status" value="1"/>
</dbReference>
<feature type="active site" description="Proton donor" evidence="5">
    <location>
        <position position="301"/>
    </location>
</feature>
<sequence>MKILADQAIPNAKQIFSAFGDVVLKYGREITPDDLVGVNAMVVRSVTNVNDELLAKANDLKFVGTATAGIDHIDRKALDERDISFAAAHGCNARSVADYMLSVWMVLAQRYNLDFSKMSIGIVGLGHVGTRVYRRAQALGMKVVCCDPLRATEFRSLLESMQGKGDPRFQGNDEKVAALRILSEGDDFLCNLDLADPSLYEHTLDEILACDIVSLHVPLTKAGPDNYYPTYHLIGAEALSKMHEGQILINTARGEVIDNQALYELLAKKPGFIHAWFDVFEHEPDILVPDLIPYLEGCTAHVAGYAYEAKNRGTEMIAQAMNEQLKLNVNFEVPKSECDITRIELHPDAVITTSLLSRLVFSLYDVRRDDSLFRTQCFDGPSFDYLRKNYEERHEFDTVVMKCTTPEQIRKLYHLGFQIRT</sequence>
<evidence type="ECO:0000256" key="5">
    <source>
        <dbReference type="HAMAP-Rule" id="MF_01825"/>
    </source>
</evidence>
<feature type="domain" description="D-isomer specific 2-hydroxyacid dehydrogenase NAD-binding" evidence="7">
    <location>
        <begin position="200"/>
        <end position="284"/>
    </location>
</feature>
<comment type="pathway">
    <text evidence="5">Cofactor biosynthesis; pyridoxine 5'-phosphate biosynthesis; pyridoxine 5'-phosphate from D-erythrose 4-phosphate: step 2/5.</text>
</comment>
<feature type="binding site" evidence="5">
    <location>
        <position position="305"/>
    </location>
    <ligand>
        <name>substrate</name>
    </ligand>
</feature>
<dbReference type="Pfam" id="PF02826">
    <property type="entry name" value="2-Hacid_dh_C"/>
    <property type="match status" value="2"/>
</dbReference>
<dbReference type="GO" id="GO:0046983">
    <property type="term" value="F:protein dimerization activity"/>
    <property type="evidence" value="ECO:0007669"/>
    <property type="project" value="InterPro"/>
</dbReference>
<dbReference type="Pfam" id="PF11890">
    <property type="entry name" value="DUF3410"/>
    <property type="match status" value="1"/>
</dbReference>
<dbReference type="CDD" id="cd12158">
    <property type="entry name" value="ErythrP_dh"/>
    <property type="match status" value="1"/>
</dbReference>
<evidence type="ECO:0000313" key="10">
    <source>
        <dbReference type="Proteomes" id="UP000733611"/>
    </source>
</evidence>
<feature type="domain" description="D-isomer specific 2-hydroxyacid dehydrogenase NAD-binding" evidence="7">
    <location>
        <begin position="109"/>
        <end position="152"/>
    </location>
</feature>
<keyword evidence="1 5" id="KW-0963">Cytoplasm</keyword>
<comment type="catalytic activity">
    <reaction evidence="5">
        <text>4-phospho-D-erythronate + NAD(+) = (R)-3-hydroxy-2-oxo-4-phosphooxybutanoate + NADH + H(+)</text>
        <dbReference type="Rhea" id="RHEA:18829"/>
        <dbReference type="ChEBI" id="CHEBI:15378"/>
        <dbReference type="ChEBI" id="CHEBI:57540"/>
        <dbReference type="ChEBI" id="CHEBI:57945"/>
        <dbReference type="ChEBI" id="CHEBI:58538"/>
        <dbReference type="ChEBI" id="CHEBI:58766"/>
        <dbReference type="EC" id="1.1.1.290"/>
    </reaction>
</comment>
<gene>
    <name evidence="5" type="primary">pdxB</name>
    <name evidence="9" type="ORF">H9847_00310</name>
</gene>